<accession>A0ABN6MT41</accession>
<organism evidence="1 2">
    <name type="scientific">Anaeromyxobacter oryzae</name>
    <dbReference type="NCBI Taxonomy" id="2918170"/>
    <lineage>
        <taxon>Bacteria</taxon>
        <taxon>Pseudomonadati</taxon>
        <taxon>Myxococcota</taxon>
        <taxon>Myxococcia</taxon>
        <taxon>Myxococcales</taxon>
        <taxon>Cystobacterineae</taxon>
        <taxon>Anaeromyxobacteraceae</taxon>
        <taxon>Anaeromyxobacter</taxon>
    </lineage>
</organism>
<keyword evidence="2" id="KW-1185">Reference proteome</keyword>
<name>A0ABN6MT41_9BACT</name>
<dbReference type="EMBL" id="AP025591">
    <property type="protein sequence ID" value="BDG02909.1"/>
    <property type="molecule type" value="Genomic_DNA"/>
</dbReference>
<proteinExistence type="predicted"/>
<evidence type="ECO:0000313" key="2">
    <source>
        <dbReference type="Proteomes" id="UP001162891"/>
    </source>
</evidence>
<reference evidence="2" key="1">
    <citation type="journal article" date="2022" name="Int. J. Syst. Evol. Microbiol.">
        <title>Anaeromyxobacter oryzae sp. nov., Anaeromyxobacter diazotrophicus sp. nov. and Anaeromyxobacter paludicola sp. nov., isolated from paddy soils.</title>
        <authorList>
            <person name="Itoh H."/>
            <person name="Xu Z."/>
            <person name="Mise K."/>
            <person name="Masuda Y."/>
            <person name="Ushijima N."/>
            <person name="Hayakawa C."/>
            <person name="Shiratori Y."/>
            <person name="Senoo K."/>
        </authorList>
    </citation>
    <scope>NUCLEOTIDE SEQUENCE [LARGE SCALE GENOMIC DNA]</scope>
    <source>
        <strain evidence="2">Red232</strain>
    </source>
</reference>
<gene>
    <name evidence="1" type="ORF">AMOR_19050</name>
</gene>
<protein>
    <recommendedName>
        <fullName evidence="3">DsrE family protein</fullName>
    </recommendedName>
</protein>
<sequence>MPPSRKLLLVLFAEDSCRQNHALMYALDLHDKGHAVKLILEGAATKLVGTVQSAESRTGALLRQALDAGVLAGACGRASSGCASEDPTRKVADLAQAAGVPLLADLHGHASIEPFVREGYEIVVI</sequence>
<dbReference type="RefSeq" id="WP_248360590.1">
    <property type="nucleotide sequence ID" value="NZ_AP025591.1"/>
</dbReference>
<dbReference type="Proteomes" id="UP001162891">
    <property type="component" value="Chromosome"/>
</dbReference>
<evidence type="ECO:0000313" key="1">
    <source>
        <dbReference type="EMBL" id="BDG02909.1"/>
    </source>
</evidence>
<evidence type="ECO:0008006" key="3">
    <source>
        <dbReference type="Google" id="ProtNLM"/>
    </source>
</evidence>